<keyword evidence="2" id="KW-1185">Reference proteome</keyword>
<dbReference type="EMBL" id="JAYGHX010000002">
    <property type="protein sequence ID" value="MEA5390821.1"/>
    <property type="molecule type" value="Genomic_DNA"/>
</dbReference>
<accession>A0ABU5RSU5</accession>
<gene>
    <name evidence="1" type="ORF">VB738_06035</name>
</gene>
<evidence type="ECO:0000313" key="1">
    <source>
        <dbReference type="EMBL" id="MEA5390821.1"/>
    </source>
</evidence>
<sequence>MVISSSPQPLPSPAMVRFLRHQLGLSENALQLGIRQSQLEQAPLPAVLWRFGLISLEQFDSVLAWQDQQN</sequence>
<dbReference type="Proteomes" id="UP001304461">
    <property type="component" value="Unassembled WGS sequence"/>
</dbReference>
<dbReference type="Pfam" id="PF11165">
    <property type="entry name" value="DUF2949"/>
    <property type="match status" value="1"/>
</dbReference>
<dbReference type="InterPro" id="IPR021336">
    <property type="entry name" value="DUF2949"/>
</dbReference>
<proteinExistence type="predicted"/>
<dbReference type="RefSeq" id="WP_323304881.1">
    <property type="nucleotide sequence ID" value="NZ_JAYGHX010000002.1"/>
</dbReference>
<protein>
    <submittedName>
        <fullName evidence="1">DUF2949 domain-containing protein</fullName>
    </submittedName>
</protein>
<evidence type="ECO:0000313" key="2">
    <source>
        <dbReference type="Proteomes" id="UP001304461"/>
    </source>
</evidence>
<reference evidence="1 2" key="1">
    <citation type="submission" date="2023-12" db="EMBL/GenBank/DDBJ databases">
        <title>Baltic Sea Cyanobacteria.</title>
        <authorList>
            <person name="Delbaje E."/>
            <person name="Fewer D.P."/>
            <person name="Shishido T.K."/>
        </authorList>
    </citation>
    <scope>NUCLEOTIDE SEQUENCE [LARGE SCALE GENOMIC DNA]</scope>
    <source>
        <strain evidence="1 2">UHCC 0139</strain>
    </source>
</reference>
<name>A0ABU5RSU5_9CYAN</name>
<comment type="caution">
    <text evidence="1">The sequence shown here is derived from an EMBL/GenBank/DDBJ whole genome shotgun (WGS) entry which is preliminary data.</text>
</comment>
<organism evidence="1 2">
    <name type="scientific">Cyanobium gracile UHCC 0139</name>
    <dbReference type="NCBI Taxonomy" id="3110308"/>
    <lineage>
        <taxon>Bacteria</taxon>
        <taxon>Bacillati</taxon>
        <taxon>Cyanobacteriota</taxon>
        <taxon>Cyanophyceae</taxon>
        <taxon>Synechococcales</taxon>
        <taxon>Prochlorococcaceae</taxon>
        <taxon>Cyanobium</taxon>
    </lineage>
</organism>